<evidence type="ECO:0000259" key="1">
    <source>
        <dbReference type="Pfam" id="PF09899"/>
    </source>
</evidence>
<dbReference type="Proteomes" id="UP000272833">
    <property type="component" value="Unassembled WGS sequence"/>
</dbReference>
<dbReference type="InterPro" id="IPR018667">
    <property type="entry name" value="DUF2126"/>
</dbReference>
<feature type="non-terminal residue" evidence="2">
    <location>
        <position position="1"/>
    </location>
</feature>
<protein>
    <submittedName>
        <fullName evidence="2">IMP dehydrogenase</fullName>
    </submittedName>
</protein>
<evidence type="ECO:0000313" key="2">
    <source>
        <dbReference type="EMBL" id="RRW29381.1"/>
    </source>
</evidence>
<proteinExistence type="predicted"/>
<dbReference type="AlphaFoldDB" id="A0A427H8P3"/>
<feature type="domain" description="DUF2126" evidence="1">
    <location>
        <begin position="4"/>
        <end position="511"/>
    </location>
</feature>
<dbReference type="Pfam" id="PF09899">
    <property type="entry name" value="DUF2126"/>
    <property type="match status" value="1"/>
</dbReference>
<sequence length="513" mass="57749">ARPANGQSAAGIVRTALCAEPRDGRLYLFMPPLSHLEDYLELVAAIEAVAAELKCPVLLEGYEPPLDPRLQYFRVTPDPGVIEVNIHPAASWDELVERCEFLYEAARQSRLSSEKFMIDGRHTGTGGGNHFVLGGATPGDSPFLRRPDLLRSLISYWHNHPSLSYLFSGLFIGPTSQAPRVDEARNDALYELEIAFAQMPEPGRDCPPWLVDRLLRNLLVDVTGNTHRAEFCIDKLYSPDSATGRLGLLELRAFEMPPHAQMSLAQQLLLRALIARFWQEPYRPAKLVRWGTELHDRYLLPHFIEQDFADVLQELGAFGYRLRSEWFAPHLEFRFPKAGDFMVKGIDLEVRQALEPWHVLGEEGAVGGTVRYVDSSLERMQVKVNGMAPDRYVLTCNGVPVPLRPTGKVGEFVGGVRFRAWQPASCLQPTIGVHAPLVFDLIDTWMQRSLGGCQYHVAHPGGRNYDSLPVNAYEAESRRLARFFRLGHSPGKRPVMQPIDNNELPMTLDLRRV</sequence>
<evidence type="ECO:0000313" key="3">
    <source>
        <dbReference type="Proteomes" id="UP000272833"/>
    </source>
</evidence>
<comment type="caution">
    <text evidence="2">The sequence shown here is derived from an EMBL/GenBank/DDBJ whole genome shotgun (WGS) entry which is preliminary data.</text>
</comment>
<accession>A0A427H8P3</accession>
<name>A0A427H8P3_ECTOL</name>
<dbReference type="EMBL" id="RHRS01000081">
    <property type="protein sequence ID" value="RRW29381.1"/>
    <property type="molecule type" value="Genomic_DNA"/>
</dbReference>
<gene>
    <name evidence="2" type="ORF">EGJ44_20490</name>
</gene>
<organism evidence="2 3">
    <name type="scientific">Ectopseudomonas oleovorans</name>
    <name type="common">Pseudomonas oleovorans</name>
    <dbReference type="NCBI Taxonomy" id="301"/>
    <lineage>
        <taxon>Bacteria</taxon>
        <taxon>Pseudomonadati</taxon>
        <taxon>Pseudomonadota</taxon>
        <taxon>Gammaproteobacteria</taxon>
        <taxon>Pseudomonadales</taxon>
        <taxon>Pseudomonadaceae</taxon>
        <taxon>Ectopseudomonas</taxon>
    </lineage>
</organism>
<dbReference type="RefSeq" id="WP_185754962.1">
    <property type="nucleotide sequence ID" value="NZ_RHRS01000081.1"/>
</dbReference>
<reference evidence="2 3" key="1">
    <citation type="submission" date="2018-10" db="EMBL/GenBank/DDBJ databases">
        <title>Transmission dynamics of multidrug resistant bacteria on intensive care unit surfaces.</title>
        <authorList>
            <person name="D'Souza A.W."/>
            <person name="Potter R.F."/>
            <person name="Wallace M."/>
            <person name="Shupe A."/>
            <person name="Patel S."/>
            <person name="Sun S."/>
            <person name="Gul D."/>
            <person name="Kwon J.H."/>
            <person name="Andleeb S."/>
            <person name="Burnham C.-A.D."/>
            <person name="Dantas G."/>
        </authorList>
    </citation>
    <scope>NUCLEOTIDE SEQUENCE [LARGE SCALE GENOMIC DNA]</scope>
    <source>
        <strain evidence="2 3">PO_271</strain>
    </source>
</reference>